<dbReference type="PANTHER" id="PTHR43283">
    <property type="entry name" value="BETA-LACTAMASE-RELATED"/>
    <property type="match status" value="1"/>
</dbReference>
<dbReference type="PANTHER" id="PTHR43283:SF11">
    <property type="entry name" value="BETA-LACTAMASE-RELATED DOMAIN-CONTAINING PROTEIN"/>
    <property type="match status" value="1"/>
</dbReference>
<organism evidence="4 5">
    <name type="scientific">Cytobacillus kochii</name>
    <dbReference type="NCBI Taxonomy" id="859143"/>
    <lineage>
        <taxon>Bacteria</taxon>
        <taxon>Bacillati</taxon>
        <taxon>Bacillota</taxon>
        <taxon>Bacilli</taxon>
        <taxon>Bacillales</taxon>
        <taxon>Bacillaceae</taxon>
        <taxon>Cytobacillus</taxon>
    </lineage>
</organism>
<evidence type="ECO:0000313" key="5">
    <source>
        <dbReference type="Proteomes" id="UP000215137"/>
    </source>
</evidence>
<gene>
    <name evidence="4" type="ORF">CKF48_16350</name>
</gene>
<keyword evidence="2" id="KW-0732">Signal</keyword>
<dbReference type="EMBL" id="CP022983">
    <property type="protein sequence ID" value="ASV68717.1"/>
    <property type="molecule type" value="Genomic_DNA"/>
</dbReference>
<evidence type="ECO:0000256" key="2">
    <source>
        <dbReference type="SAM" id="SignalP"/>
    </source>
</evidence>
<keyword evidence="5" id="KW-1185">Reference proteome</keyword>
<dbReference type="OrthoDB" id="9770183at2"/>
<evidence type="ECO:0000259" key="3">
    <source>
        <dbReference type="Pfam" id="PF00144"/>
    </source>
</evidence>
<evidence type="ECO:0000256" key="1">
    <source>
        <dbReference type="ARBA" id="ARBA00022801"/>
    </source>
</evidence>
<dbReference type="InterPro" id="IPR012338">
    <property type="entry name" value="Beta-lactam/transpept-like"/>
</dbReference>
<dbReference type="Proteomes" id="UP000215137">
    <property type="component" value="Chromosome"/>
</dbReference>
<reference evidence="4 5" key="1">
    <citation type="submission" date="2017-08" db="EMBL/GenBank/DDBJ databases">
        <title>Complete Genome Sequence of Bacillus kochii Oregon-R-modENCODE STRAIN BDGP4, isolated from Drosophila melanogaster gut.</title>
        <authorList>
            <person name="Wan K.H."/>
            <person name="Yu C."/>
            <person name="Park S."/>
            <person name="Hammonds A.S."/>
            <person name="Booth B.W."/>
            <person name="Celniker S.E."/>
        </authorList>
    </citation>
    <scope>NUCLEOTIDE SEQUENCE [LARGE SCALE GENOMIC DNA]</scope>
    <source>
        <strain evidence="4 5">BDGP4</strain>
    </source>
</reference>
<dbReference type="Pfam" id="PF00144">
    <property type="entry name" value="Beta-lactamase"/>
    <property type="match status" value="1"/>
</dbReference>
<evidence type="ECO:0000313" key="4">
    <source>
        <dbReference type="EMBL" id="ASV68717.1"/>
    </source>
</evidence>
<feature type="signal peptide" evidence="2">
    <location>
        <begin position="1"/>
        <end position="29"/>
    </location>
</feature>
<proteinExistence type="predicted"/>
<dbReference type="KEGG" id="bko:CKF48_16350"/>
<dbReference type="InterPro" id="IPR050789">
    <property type="entry name" value="Diverse_Enzym_Activities"/>
</dbReference>
<dbReference type="NCBIfam" id="NF002968">
    <property type="entry name" value="PRK03642.1"/>
    <property type="match status" value="1"/>
</dbReference>
<feature type="chain" id="PRO_5012105815" evidence="2">
    <location>
        <begin position="30"/>
        <end position="454"/>
    </location>
</feature>
<dbReference type="AlphaFoldDB" id="A0A248TKI7"/>
<name>A0A248TKI7_9BACI</name>
<protein>
    <submittedName>
        <fullName evidence="4">Penicillin binding protein PBP4B</fullName>
    </submittedName>
</protein>
<sequence length="454" mass="50615">MRKEWQVLKNIVWILLFILLCLSPSPSNAKSNTNTMQAKKNYYTKLQIGLPEDVGISSERLKVVDECITTEISRGFPGAVLVIIKDGKIIKDSAYGFAKRYDGHSVLSQPIKMKTTTIFDLASNTKMFSTNFAMQQLVSQGKVDLKQSVQYYLPAFKDRDNDEIKGKAKITVTDLLQHTAGLPSSIHYHDPKKAGVLYSQDRELTKKMVIATPLKHPPHTAQIYSDIDYMLLGIIIEEVTGVSLDDYVEKEIYKPLGLIHTKYNPLQKGETQNEFAATELFGNTRDGAISFPHIRKHTLQGEVHDEKAFYSMAGVSGHAGLFSTGREMAVLLQVMLNGGGYGNLELFNQSTINQFTTPSSPDSSFALGWRINSDDHMHQFFSESAPSTVLGHTGWTGTMTVIDKENQLGICLLTNKRHSHVIDPYKNPNVFAGDQSVISNYGKVIDLIYKAIIS</sequence>
<keyword evidence="1" id="KW-0378">Hydrolase</keyword>
<dbReference type="InterPro" id="IPR001466">
    <property type="entry name" value="Beta-lactam-related"/>
</dbReference>
<feature type="domain" description="Beta-lactamase-related" evidence="3">
    <location>
        <begin position="73"/>
        <end position="432"/>
    </location>
</feature>
<dbReference type="GO" id="GO:0016787">
    <property type="term" value="F:hydrolase activity"/>
    <property type="evidence" value="ECO:0007669"/>
    <property type="project" value="UniProtKB-KW"/>
</dbReference>
<dbReference type="SUPFAM" id="SSF56601">
    <property type="entry name" value="beta-lactamase/transpeptidase-like"/>
    <property type="match status" value="1"/>
</dbReference>
<accession>A0A248TKI7</accession>
<dbReference type="Gene3D" id="3.40.710.10">
    <property type="entry name" value="DD-peptidase/beta-lactamase superfamily"/>
    <property type="match status" value="1"/>
</dbReference>